<dbReference type="GO" id="GO:0016787">
    <property type="term" value="F:hydrolase activity"/>
    <property type="evidence" value="ECO:0007669"/>
    <property type="project" value="InterPro"/>
</dbReference>
<dbReference type="InterPro" id="IPR029052">
    <property type="entry name" value="Metallo-depent_PP-like"/>
</dbReference>
<feature type="domain" description="Calcineurin-like phosphoesterase" evidence="1">
    <location>
        <begin position="3"/>
        <end position="177"/>
    </location>
</feature>
<evidence type="ECO:0000259" key="1">
    <source>
        <dbReference type="Pfam" id="PF00149"/>
    </source>
</evidence>
<reference evidence="2" key="1">
    <citation type="submission" date="2020-11" db="EMBL/GenBank/DDBJ databases">
        <title>Sequencing the genomes of 1000 actinobacteria strains.</title>
        <authorList>
            <person name="Klenk H.-P."/>
        </authorList>
    </citation>
    <scope>NUCLEOTIDE SEQUENCE</scope>
    <source>
        <strain evidence="2">DSM 45356</strain>
    </source>
</reference>
<dbReference type="EMBL" id="JADOUF010000001">
    <property type="protein sequence ID" value="MBG6137489.1"/>
    <property type="molecule type" value="Genomic_DNA"/>
</dbReference>
<dbReference type="AlphaFoldDB" id="A0A8J7GRQ3"/>
<accession>A0A8J7GRQ3</accession>
<dbReference type="SUPFAM" id="SSF56300">
    <property type="entry name" value="Metallo-dependent phosphatases"/>
    <property type="match status" value="1"/>
</dbReference>
<name>A0A8J7GRQ3_9ACTN</name>
<dbReference type="RefSeq" id="WP_197004350.1">
    <property type="nucleotide sequence ID" value="NZ_BONS01000020.1"/>
</dbReference>
<protein>
    <submittedName>
        <fullName evidence="2">Putative phosphodiesterase</fullName>
    </submittedName>
</protein>
<gene>
    <name evidence="2" type="ORF">IW245_003683</name>
</gene>
<dbReference type="Pfam" id="PF00149">
    <property type="entry name" value="Metallophos"/>
    <property type="match status" value="1"/>
</dbReference>
<proteinExistence type="predicted"/>
<dbReference type="Proteomes" id="UP000622552">
    <property type="component" value="Unassembled WGS sequence"/>
</dbReference>
<evidence type="ECO:0000313" key="2">
    <source>
        <dbReference type="EMBL" id="MBG6137489.1"/>
    </source>
</evidence>
<organism evidence="2 3">
    <name type="scientific">Longispora fulva</name>
    <dbReference type="NCBI Taxonomy" id="619741"/>
    <lineage>
        <taxon>Bacteria</taxon>
        <taxon>Bacillati</taxon>
        <taxon>Actinomycetota</taxon>
        <taxon>Actinomycetes</taxon>
        <taxon>Micromonosporales</taxon>
        <taxon>Micromonosporaceae</taxon>
        <taxon>Longispora</taxon>
    </lineage>
</organism>
<comment type="caution">
    <text evidence="2">The sequence shown here is derived from an EMBL/GenBank/DDBJ whole genome shotgun (WGS) entry which is preliminary data.</text>
</comment>
<dbReference type="InterPro" id="IPR004843">
    <property type="entry name" value="Calcineurin-like_PHP"/>
</dbReference>
<dbReference type="Gene3D" id="3.60.21.10">
    <property type="match status" value="1"/>
</dbReference>
<keyword evidence="3" id="KW-1185">Reference proteome</keyword>
<sequence length="252" mass="27983">MKRIVIMSDVQIPYHNPKQLTKFIEFVGAYQPDELLCIGDFMDFPQPSRWNKDTRGEFEGSIFRDAEVGKKWLQKIRDVFDGPFKFHAGNHDERPESYLKQYAPALVGEGASPYNIGTMLDFEGFGITDVGGFHDIAPGWISTHGHLGRGLSTYAGGSAIKFARQYGKCVLMGHTHRMGIVGESSGYGGNLRTIVGFECGHMMQVSKATYLKDGRGNWQSGFGVMWIDGIKVTPVGVPMRQDGGFVFGGEKW</sequence>
<evidence type="ECO:0000313" key="3">
    <source>
        <dbReference type="Proteomes" id="UP000622552"/>
    </source>
</evidence>